<dbReference type="InterPro" id="IPR039131">
    <property type="entry name" value="NDUFAF1"/>
</dbReference>
<dbReference type="GO" id="GO:0010257">
    <property type="term" value="P:NADH dehydrogenase complex assembly"/>
    <property type="evidence" value="ECO:0007669"/>
    <property type="project" value="TreeGrafter"/>
</dbReference>
<name>A0A165EKY3_EXIGL</name>
<keyword evidence="8" id="KW-1185">Reference proteome</keyword>
<dbReference type="PANTHER" id="PTHR13194">
    <property type="entry name" value="COMPLEX I INTERMEDIATE-ASSOCIATED PROTEIN 30"/>
    <property type="match status" value="1"/>
</dbReference>
<dbReference type="AlphaFoldDB" id="A0A165EKY3"/>
<dbReference type="GO" id="GO:0006120">
    <property type="term" value="P:mitochondrial electron transport, NADH to ubiquinone"/>
    <property type="evidence" value="ECO:0007669"/>
    <property type="project" value="TreeGrafter"/>
</dbReference>
<dbReference type="EMBL" id="KV426133">
    <property type="protein sequence ID" value="KZV87178.1"/>
    <property type="molecule type" value="Genomic_DNA"/>
</dbReference>
<dbReference type="InParanoid" id="A0A165EKY3"/>
<dbReference type="SUPFAM" id="SSF49785">
    <property type="entry name" value="Galactose-binding domain-like"/>
    <property type="match status" value="1"/>
</dbReference>
<dbReference type="GO" id="GO:0051082">
    <property type="term" value="F:unfolded protein binding"/>
    <property type="evidence" value="ECO:0007669"/>
    <property type="project" value="TreeGrafter"/>
</dbReference>
<dbReference type="OrthoDB" id="42561at2759"/>
<dbReference type="InterPro" id="IPR008979">
    <property type="entry name" value="Galactose-bd-like_sf"/>
</dbReference>
<feature type="region of interest" description="Disordered" evidence="5">
    <location>
        <begin position="213"/>
        <end position="238"/>
    </location>
</feature>
<organism evidence="7 8">
    <name type="scientific">Exidia glandulosa HHB12029</name>
    <dbReference type="NCBI Taxonomy" id="1314781"/>
    <lineage>
        <taxon>Eukaryota</taxon>
        <taxon>Fungi</taxon>
        <taxon>Dikarya</taxon>
        <taxon>Basidiomycota</taxon>
        <taxon>Agaricomycotina</taxon>
        <taxon>Agaricomycetes</taxon>
        <taxon>Auriculariales</taxon>
        <taxon>Exidiaceae</taxon>
        <taxon>Exidia</taxon>
    </lineage>
</organism>
<dbReference type="GO" id="GO:0005739">
    <property type="term" value="C:mitochondrion"/>
    <property type="evidence" value="ECO:0007669"/>
    <property type="project" value="UniProtKB-SubCell"/>
</dbReference>
<reference evidence="7 8" key="1">
    <citation type="journal article" date="2016" name="Mol. Biol. Evol.">
        <title>Comparative Genomics of Early-Diverging Mushroom-Forming Fungi Provides Insights into the Origins of Lignocellulose Decay Capabilities.</title>
        <authorList>
            <person name="Nagy L.G."/>
            <person name="Riley R."/>
            <person name="Tritt A."/>
            <person name="Adam C."/>
            <person name="Daum C."/>
            <person name="Floudas D."/>
            <person name="Sun H."/>
            <person name="Yadav J.S."/>
            <person name="Pangilinan J."/>
            <person name="Larsson K.H."/>
            <person name="Matsuura K."/>
            <person name="Barry K."/>
            <person name="Labutti K."/>
            <person name="Kuo R."/>
            <person name="Ohm R.A."/>
            <person name="Bhattacharya S.S."/>
            <person name="Shirouzu T."/>
            <person name="Yoshinaga Y."/>
            <person name="Martin F.M."/>
            <person name="Grigoriev I.V."/>
            <person name="Hibbett D.S."/>
        </authorList>
    </citation>
    <scope>NUCLEOTIDE SEQUENCE [LARGE SCALE GENOMIC DNA]</scope>
    <source>
        <strain evidence="7 8">HHB12029</strain>
    </source>
</reference>
<dbReference type="Pfam" id="PF08547">
    <property type="entry name" value="CIA30"/>
    <property type="match status" value="1"/>
</dbReference>
<sequence length="238" mass="26832">MSGADEPERARRTLFNFRTEEDLRQFVFGSDADIGGLSTAQMDLKGPGGTARFWGNLSLDVQPALRGKLLKSGYAGFRNRRRTTLFGDITEDLSFYDYIVLRVRGAGDPRTRHGIYVNMQTSDAFHDELWQHKLETLRNDGGWEDVYLPLDKFQLTTGGQPDMTQLKMDRRKVWMFGVSLLGKYGVEGAYELGIHSIDVEGDVRRDGIELEQRPEMHAHNQSVDLVEIDTPRSGSGSG</sequence>
<evidence type="ECO:0000313" key="7">
    <source>
        <dbReference type="EMBL" id="KZV87178.1"/>
    </source>
</evidence>
<feature type="domain" description="NADH:ubiquinone oxidoreductase intermediate-associated protein 30" evidence="6">
    <location>
        <begin position="15"/>
        <end position="194"/>
    </location>
</feature>
<evidence type="ECO:0000256" key="5">
    <source>
        <dbReference type="SAM" id="MobiDB-lite"/>
    </source>
</evidence>
<dbReference type="Proteomes" id="UP000077266">
    <property type="component" value="Unassembled WGS sequence"/>
</dbReference>
<evidence type="ECO:0000256" key="1">
    <source>
        <dbReference type="ARBA" id="ARBA00004173"/>
    </source>
</evidence>
<proteinExistence type="inferred from homology"/>
<comment type="similarity">
    <text evidence="2">Belongs to the CIA30 family.</text>
</comment>
<dbReference type="InterPro" id="IPR013857">
    <property type="entry name" value="NADH-UbQ_OxRdtase-assoc_prot30"/>
</dbReference>
<evidence type="ECO:0000256" key="3">
    <source>
        <dbReference type="ARBA" id="ARBA00023128"/>
    </source>
</evidence>
<keyword evidence="4" id="KW-0143">Chaperone</keyword>
<comment type="subcellular location">
    <subcellularLocation>
        <location evidence="1">Mitochondrion</location>
    </subcellularLocation>
</comment>
<evidence type="ECO:0000313" key="8">
    <source>
        <dbReference type="Proteomes" id="UP000077266"/>
    </source>
</evidence>
<evidence type="ECO:0000256" key="2">
    <source>
        <dbReference type="ARBA" id="ARBA00007884"/>
    </source>
</evidence>
<evidence type="ECO:0000256" key="4">
    <source>
        <dbReference type="ARBA" id="ARBA00023186"/>
    </source>
</evidence>
<protein>
    <submittedName>
        <fullName evidence="7">CIA30-domain-containing protein</fullName>
    </submittedName>
</protein>
<evidence type="ECO:0000259" key="6">
    <source>
        <dbReference type="Pfam" id="PF08547"/>
    </source>
</evidence>
<dbReference type="PANTHER" id="PTHR13194:SF18">
    <property type="entry name" value="COMPLEX I INTERMEDIATE-ASSOCIATED PROTEIN 30, MITOCHONDRIAL"/>
    <property type="match status" value="1"/>
</dbReference>
<dbReference type="STRING" id="1314781.A0A165EKY3"/>
<gene>
    <name evidence="7" type="ORF">EXIGLDRAFT_724008</name>
</gene>
<keyword evidence="3" id="KW-0496">Mitochondrion</keyword>
<accession>A0A165EKY3</accession>